<dbReference type="RefSeq" id="WP_369455966.1">
    <property type="nucleotide sequence ID" value="NZ_JBGCUO010000001.1"/>
</dbReference>
<keyword evidence="6 10" id="KW-0560">Oxidoreductase</keyword>
<dbReference type="GO" id="GO:0016491">
    <property type="term" value="F:oxidoreductase activity"/>
    <property type="evidence" value="ECO:0007669"/>
    <property type="project" value="UniProtKB-KW"/>
</dbReference>
<evidence type="ECO:0000256" key="9">
    <source>
        <dbReference type="ARBA" id="ARBA00049401"/>
    </source>
</evidence>
<comment type="cofactor">
    <cofactor evidence="1">
        <name>FMN</name>
        <dbReference type="ChEBI" id="CHEBI:58210"/>
    </cofactor>
</comment>
<dbReference type="Proteomes" id="UP001562065">
    <property type="component" value="Unassembled WGS sequence"/>
</dbReference>
<evidence type="ECO:0000313" key="11">
    <source>
        <dbReference type="Proteomes" id="UP001562065"/>
    </source>
</evidence>
<reference evidence="10 11" key="1">
    <citation type="submission" date="2024-07" db="EMBL/GenBank/DDBJ databases">
        <authorList>
            <person name="Ren Q."/>
        </authorList>
    </citation>
    <scope>NUCLEOTIDE SEQUENCE [LARGE SCALE GENOMIC DNA]</scope>
    <source>
        <strain evidence="10 11">REN37</strain>
    </source>
</reference>
<proteinExistence type="inferred from homology"/>
<evidence type="ECO:0000313" key="10">
    <source>
        <dbReference type="EMBL" id="MEY1662737.1"/>
    </source>
</evidence>
<evidence type="ECO:0000256" key="8">
    <source>
        <dbReference type="ARBA" id="ARBA00031155"/>
    </source>
</evidence>
<keyword evidence="3" id="KW-0216">Detoxification</keyword>
<organism evidence="10 11">
    <name type="scientific">Isoalcanivorax beigongshangi</name>
    <dbReference type="NCBI Taxonomy" id="3238810"/>
    <lineage>
        <taxon>Bacteria</taxon>
        <taxon>Pseudomonadati</taxon>
        <taxon>Pseudomonadota</taxon>
        <taxon>Gammaproteobacteria</taxon>
        <taxon>Oceanospirillales</taxon>
        <taxon>Alcanivoracaceae</taxon>
        <taxon>Isoalcanivorax</taxon>
    </lineage>
</organism>
<keyword evidence="5" id="KW-0288">FMN</keyword>
<sequence>MTDLAKWLGIQWPLIQAPMAGVQDQRLALAVCQAGGLGSLPAAAVSLEALSEQVAALRAVTAAPFNVNFFAHTAPAEDAVADQAWLDSLAGEYQQWQLPRVAASAAPRQPFNPLAADWVSAMRPAVVSFHFGLPAPALLAQVKAAGAKVLASATTVAEAQWLVQHGADAVIAQGWEAGGHRGHFLDADVSRQLGTFALVPQIAAAVAVPVIAAGGITDAATVAAARRLGAAGVQVGTAFLRTPEATTTALHRSALASDRPTLVTHLYSGRPARAIATPFLEQVGPLAGCPAPFPRASAAILPLRKAAEAHGDDRYTSMWSGQNRSGCRALPAAEICRALAAGWDVPAG</sequence>
<dbReference type="Gene3D" id="3.20.20.70">
    <property type="entry name" value="Aldolase class I"/>
    <property type="match status" value="1"/>
</dbReference>
<evidence type="ECO:0000256" key="1">
    <source>
        <dbReference type="ARBA" id="ARBA00001917"/>
    </source>
</evidence>
<evidence type="ECO:0000256" key="3">
    <source>
        <dbReference type="ARBA" id="ARBA00022575"/>
    </source>
</evidence>
<dbReference type="SUPFAM" id="SSF51412">
    <property type="entry name" value="Inosine monophosphate dehydrogenase (IMPDH)"/>
    <property type="match status" value="1"/>
</dbReference>
<dbReference type="EMBL" id="JBGCUO010000001">
    <property type="protein sequence ID" value="MEY1662737.1"/>
    <property type="molecule type" value="Genomic_DNA"/>
</dbReference>
<dbReference type="Pfam" id="PF03060">
    <property type="entry name" value="NMO"/>
    <property type="match status" value="1"/>
</dbReference>
<evidence type="ECO:0000256" key="4">
    <source>
        <dbReference type="ARBA" id="ARBA00022630"/>
    </source>
</evidence>
<comment type="caution">
    <text evidence="10">The sequence shown here is derived from an EMBL/GenBank/DDBJ whole genome shotgun (WGS) entry which is preliminary data.</text>
</comment>
<evidence type="ECO:0000256" key="2">
    <source>
        <dbReference type="ARBA" id="ARBA00009881"/>
    </source>
</evidence>
<keyword evidence="4" id="KW-0285">Flavoprotein</keyword>
<dbReference type="PANTHER" id="PTHR42747">
    <property type="entry name" value="NITRONATE MONOOXYGENASE-RELATED"/>
    <property type="match status" value="1"/>
</dbReference>
<keyword evidence="11" id="KW-1185">Reference proteome</keyword>
<evidence type="ECO:0000256" key="5">
    <source>
        <dbReference type="ARBA" id="ARBA00022643"/>
    </source>
</evidence>
<gene>
    <name evidence="10" type="ORF">AB5I84_11305</name>
</gene>
<name>A0ABV4AJK7_9GAMM</name>
<dbReference type="InterPro" id="IPR013785">
    <property type="entry name" value="Aldolase_TIM"/>
</dbReference>
<dbReference type="PANTHER" id="PTHR42747:SF3">
    <property type="entry name" value="NITRONATE MONOOXYGENASE-RELATED"/>
    <property type="match status" value="1"/>
</dbReference>
<dbReference type="CDD" id="cd04730">
    <property type="entry name" value="NPD_like"/>
    <property type="match status" value="1"/>
</dbReference>
<accession>A0ABV4AJK7</accession>
<evidence type="ECO:0000256" key="6">
    <source>
        <dbReference type="ARBA" id="ARBA00023002"/>
    </source>
</evidence>
<protein>
    <recommendedName>
        <fullName evidence="8">Propionate 3-nitronate monooxygenase</fullName>
    </recommendedName>
</protein>
<dbReference type="InterPro" id="IPR004136">
    <property type="entry name" value="NMO"/>
</dbReference>
<keyword evidence="7" id="KW-0503">Monooxygenase</keyword>
<comment type="catalytic activity">
    <reaction evidence="9">
        <text>3 propionate 3-nitronate + 3 O2 + H2O = 3 3-oxopropanoate + 2 nitrate + nitrite + H2O2 + 3 H(+)</text>
        <dbReference type="Rhea" id="RHEA:57332"/>
        <dbReference type="ChEBI" id="CHEBI:15377"/>
        <dbReference type="ChEBI" id="CHEBI:15378"/>
        <dbReference type="ChEBI" id="CHEBI:15379"/>
        <dbReference type="ChEBI" id="CHEBI:16240"/>
        <dbReference type="ChEBI" id="CHEBI:16301"/>
        <dbReference type="ChEBI" id="CHEBI:17632"/>
        <dbReference type="ChEBI" id="CHEBI:33190"/>
        <dbReference type="ChEBI" id="CHEBI:136067"/>
    </reaction>
</comment>
<comment type="similarity">
    <text evidence="2">Belongs to the nitronate monooxygenase family. NMO class I subfamily.</text>
</comment>
<evidence type="ECO:0000256" key="7">
    <source>
        <dbReference type="ARBA" id="ARBA00023033"/>
    </source>
</evidence>